<dbReference type="Proteomes" id="UP001497535">
    <property type="component" value="Unassembled WGS sequence"/>
</dbReference>
<sequence length="308" mass="35093">MLMTISTLEGYSENNIKNNINIATTKTFISIPETSSSFPLIINSSRQNNLNLMDNQESSNNEEDQEEAGCTNSHIISAQTIISFTENMDAVMFVLTLFSSFLQLYVMFAALKHIKRKTSDKCLHVFLLSMTMADFLLTGLGREERFLRELLKRIIFLALCYPVELAPRAGLISKFPRFISALMHILCWIGLIVSSLSLVFLNLDKLIFFRFPLRYSTCFTRARAIYLALGCWFLSTAFVLFAWSTESFHCVDEDCVTLAIFPNRLYIYLPFMICVGVIPTITSLSVAIYIMKVVSEHRRQIKSQGKGK</sequence>
<protein>
    <submittedName>
        <fullName evidence="1">Uncharacterized protein</fullName>
    </submittedName>
</protein>
<reference evidence="1" key="1">
    <citation type="submission" date="2023-11" db="EMBL/GenBank/DDBJ databases">
        <authorList>
            <person name="Poullet M."/>
        </authorList>
    </citation>
    <scope>NUCLEOTIDE SEQUENCE</scope>
    <source>
        <strain evidence="1">E1834</strain>
    </source>
</reference>
<name>A0ACB1AI30_MELEN</name>
<evidence type="ECO:0000313" key="2">
    <source>
        <dbReference type="Proteomes" id="UP001497535"/>
    </source>
</evidence>
<accession>A0ACB1AI30</accession>
<comment type="caution">
    <text evidence="1">The sequence shown here is derived from an EMBL/GenBank/DDBJ whole genome shotgun (WGS) entry which is preliminary data.</text>
</comment>
<gene>
    <name evidence="1" type="ORF">MENTE1834_LOCUS39037</name>
</gene>
<evidence type="ECO:0000313" key="1">
    <source>
        <dbReference type="EMBL" id="CAK5091212.1"/>
    </source>
</evidence>
<keyword evidence="2" id="KW-1185">Reference proteome</keyword>
<organism evidence="1 2">
    <name type="scientific">Meloidogyne enterolobii</name>
    <name type="common">Root-knot nematode worm</name>
    <name type="synonym">Meloidogyne mayaguensis</name>
    <dbReference type="NCBI Taxonomy" id="390850"/>
    <lineage>
        <taxon>Eukaryota</taxon>
        <taxon>Metazoa</taxon>
        <taxon>Ecdysozoa</taxon>
        <taxon>Nematoda</taxon>
        <taxon>Chromadorea</taxon>
        <taxon>Rhabditida</taxon>
        <taxon>Tylenchina</taxon>
        <taxon>Tylenchomorpha</taxon>
        <taxon>Tylenchoidea</taxon>
        <taxon>Meloidogynidae</taxon>
        <taxon>Meloidogyninae</taxon>
        <taxon>Meloidogyne</taxon>
    </lineage>
</organism>
<proteinExistence type="predicted"/>
<dbReference type="EMBL" id="CAVMJV010000086">
    <property type="protein sequence ID" value="CAK5091212.1"/>
    <property type="molecule type" value="Genomic_DNA"/>
</dbReference>